<dbReference type="GO" id="GO:1904680">
    <property type="term" value="F:peptide transmembrane transporter activity"/>
    <property type="evidence" value="ECO:0007669"/>
    <property type="project" value="TreeGrafter"/>
</dbReference>
<keyword evidence="3 5" id="KW-0732">Signal</keyword>
<evidence type="ECO:0000259" key="6">
    <source>
        <dbReference type="Pfam" id="PF00496"/>
    </source>
</evidence>
<organism evidence="7 8">
    <name type="scientific">Alteribacillus bidgolensis</name>
    <dbReference type="NCBI Taxonomy" id="930129"/>
    <lineage>
        <taxon>Bacteria</taxon>
        <taxon>Bacillati</taxon>
        <taxon>Bacillota</taxon>
        <taxon>Bacilli</taxon>
        <taxon>Bacillales</taxon>
        <taxon>Bacillaceae</taxon>
        <taxon>Alteribacillus</taxon>
    </lineage>
</organism>
<dbReference type="CDD" id="cd08498">
    <property type="entry name" value="PBP2_NikA_DppA_OppA_like_2"/>
    <property type="match status" value="1"/>
</dbReference>
<protein>
    <submittedName>
        <fullName evidence="7">Peptide/nickel transport system substrate-binding protein</fullName>
    </submittedName>
</protein>
<accession>A0A1G8K7T7</accession>
<dbReference type="Gene3D" id="3.90.76.10">
    <property type="entry name" value="Dipeptide-binding Protein, Domain 1"/>
    <property type="match status" value="1"/>
</dbReference>
<proteinExistence type="inferred from homology"/>
<dbReference type="Gene3D" id="3.40.190.10">
    <property type="entry name" value="Periplasmic binding protein-like II"/>
    <property type="match status" value="1"/>
</dbReference>
<evidence type="ECO:0000256" key="1">
    <source>
        <dbReference type="ARBA" id="ARBA00005695"/>
    </source>
</evidence>
<evidence type="ECO:0000313" key="8">
    <source>
        <dbReference type="Proteomes" id="UP000199017"/>
    </source>
</evidence>
<reference evidence="7 8" key="1">
    <citation type="submission" date="2016-10" db="EMBL/GenBank/DDBJ databases">
        <authorList>
            <person name="de Groot N.N."/>
        </authorList>
    </citation>
    <scope>NUCLEOTIDE SEQUENCE [LARGE SCALE GENOMIC DNA]</scope>
    <source>
        <strain evidence="8">P4B,CCM 7963,CECT 7998,DSM 25260,IBRC-M 10614,KCTC 13821</strain>
    </source>
</reference>
<dbReference type="PANTHER" id="PTHR30290">
    <property type="entry name" value="PERIPLASMIC BINDING COMPONENT OF ABC TRANSPORTER"/>
    <property type="match status" value="1"/>
</dbReference>
<evidence type="ECO:0000256" key="2">
    <source>
        <dbReference type="ARBA" id="ARBA00022448"/>
    </source>
</evidence>
<dbReference type="GO" id="GO:0015833">
    <property type="term" value="P:peptide transport"/>
    <property type="evidence" value="ECO:0007669"/>
    <property type="project" value="TreeGrafter"/>
</dbReference>
<dbReference type="GO" id="GO:0042597">
    <property type="term" value="C:periplasmic space"/>
    <property type="evidence" value="ECO:0007669"/>
    <property type="project" value="UniProtKB-ARBA"/>
</dbReference>
<keyword evidence="8" id="KW-1185">Reference proteome</keyword>
<feature type="domain" description="Solute-binding protein family 5" evidence="6">
    <location>
        <begin position="97"/>
        <end position="453"/>
    </location>
</feature>
<dbReference type="InterPro" id="IPR000914">
    <property type="entry name" value="SBP_5_dom"/>
</dbReference>
<dbReference type="STRING" id="930129.SAMN05216352_10799"/>
<dbReference type="InterPro" id="IPR030678">
    <property type="entry name" value="Peptide/Ni-bd"/>
</dbReference>
<evidence type="ECO:0000313" key="7">
    <source>
        <dbReference type="EMBL" id="SDI39427.1"/>
    </source>
</evidence>
<dbReference type="Gene3D" id="3.10.105.10">
    <property type="entry name" value="Dipeptide-binding Protein, Domain 3"/>
    <property type="match status" value="1"/>
</dbReference>
<dbReference type="PANTHER" id="PTHR30290:SF9">
    <property type="entry name" value="OLIGOPEPTIDE-BINDING PROTEIN APPA"/>
    <property type="match status" value="1"/>
</dbReference>
<evidence type="ECO:0000256" key="4">
    <source>
        <dbReference type="SAM" id="MobiDB-lite"/>
    </source>
</evidence>
<feature type="chain" id="PRO_5039319936" evidence="5">
    <location>
        <begin position="25"/>
        <end position="532"/>
    </location>
</feature>
<feature type="signal peptide" evidence="5">
    <location>
        <begin position="1"/>
        <end position="24"/>
    </location>
</feature>
<dbReference type="Proteomes" id="UP000199017">
    <property type="component" value="Unassembled WGS sequence"/>
</dbReference>
<evidence type="ECO:0000256" key="3">
    <source>
        <dbReference type="ARBA" id="ARBA00022729"/>
    </source>
</evidence>
<dbReference type="SUPFAM" id="SSF53850">
    <property type="entry name" value="Periplasmic binding protein-like II"/>
    <property type="match status" value="1"/>
</dbReference>
<dbReference type="AlphaFoldDB" id="A0A1G8K7T7"/>
<dbReference type="GO" id="GO:0043190">
    <property type="term" value="C:ATP-binding cassette (ABC) transporter complex"/>
    <property type="evidence" value="ECO:0007669"/>
    <property type="project" value="InterPro"/>
</dbReference>
<gene>
    <name evidence="7" type="ORF">SAMN05216352_10799</name>
</gene>
<comment type="similarity">
    <text evidence="1">Belongs to the bacterial solute-binding protein 5 family.</text>
</comment>
<dbReference type="PIRSF" id="PIRSF002741">
    <property type="entry name" value="MppA"/>
    <property type="match status" value="1"/>
</dbReference>
<dbReference type="InterPro" id="IPR039424">
    <property type="entry name" value="SBP_5"/>
</dbReference>
<dbReference type="EMBL" id="FNDU01000007">
    <property type="protein sequence ID" value="SDI39427.1"/>
    <property type="molecule type" value="Genomic_DNA"/>
</dbReference>
<name>A0A1G8K7T7_9BACI</name>
<sequence length="532" mass="60544">MKQKIFFMFIFLLFTIMISGCVTANQSSGDESEQEFSPEEQENQPSNSAQSDDDTLTIAVGVDMDTFDIHDHNNTLTEAMHINMFNYLFMRNDETGEIEPDLVDKYENKDDLTWNMTLKEGVTFHNGDELTAEDVKYTLERVIKDESLTEHAQYNQIDEINIIDDHEFEIVTHEPEPVLLNRLSRIGSSILPKDYIEENGWDHFLEEPIGTGPFQFEEWNRDSQVVFSRYDEYFEGAVEDWEQLVFQVIPETSTAVGELLTGGVDIVFDVPDNEWERINGNEGTSVVTGPSQRVGLLGIRHTEDYPTSDPLVREAIELAIDNEALVEHVLGGAGVPTRTRVTPGNFGANKELFNTSLYDPEKAKELLEEAGYEDGLELTLHAPIGRYTKGEDMSETVAAMLGEVGITVNVDFMEFNDFLATRRAGENEDMFFAAFGNSLFDGDVALDVYRSERSEGELDYENEDVDRLLEEASSEMDPDVREEKFKEIQEIVAEERPHVFLYLQDNAFGVTDGIDFRPRQDEMFYAPDITKQ</sequence>
<dbReference type="RefSeq" id="WP_245917927.1">
    <property type="nucleotide sequence ID" value="NZ_FNDU01000007.1"/>
</dbReference>
<feature type="region of interest" description="Disordered" evidence="4">
    <location>
        <begin position="27"/>
        <end position="53"/>
    </location>
</feature>
<dbReference type="Pfam" id="PF00496">
    <property type="entry name" value="SBP_bac_5"/>
    <property type="match status" value="1"/>
</dbReference>
<feature type="compositionally biased region" description="Acidic residues" evidence="4">
    <location>
        <begin position="30"/>
        <end position="42"/>
    </location>
</feature>
<dbReference type="PROSITE" id="PS51257">
    <property type="entry name" value="PROKAR_LIPOPROTEIN"/>
    <property type="match status" value="1"/>
</dbReference>
<keyword evidence="2" id="KW-0813">Transport</keyword>
<evidence type="ECO:0000256" key="5">
    <source>
        <dbReference type="SAM" id="SignalP"/>
    </source>
</evidence>